<comment type="caution">
    <text evidence="1">The sequence shown here is derived from an EMBL/GenBank/DDBJ whole genome shotgun (WGS) entry which is preliminary data.</text>
</comment>
<reference evidence="1" key="1">
    <citation type="journal article" date="2015" name="Nature">
        <title>Complex archaea that bridge the gap between prokaryotes and eukaryotes.</title>
        <authorList>
            <person name="Spang A."/>
            <person name="Saw J.H."/>
            <person name="Jorgensen S.L."/>
            <person name="Zaremba-Niedzwiedzka K."/>
            <person name="Martijn J."/>
            <person name="Lind A.E."/>
            <person name="van Eijk R."/>
            <person name="Schleper C."/>
            <person name="Guy L."/>
            <person name="Ettema T.J."/>
        </authorList>
    </citation>
    <scope>NUCLEOTIDE SEQUENCE</scope>
</reference>
<dbReference type="EMBL" id="LAZR01020754">
    <property type="protein sequence ID" value="KKL87736.1"/>
    <property type="molecule type" value="Genomic_DNA"/>
</dbReference>
<proteinExistence type="predicted"/>
<accession>A0A0F9GB77</accession>
<feature type="non-terminal residue" evidence="1">
    <location>
        <position position="1"/>
    </location>
</feature>
<sequence length="196" mass="21717">MLEEYWDEGGKIQWFGQTASEREDFLRNIATAAAHGAAGCYLHGGQTDHFHHTGRTEDMARALEKIRASGMAAGFAAHQSGPHEWIRDNLDPDFQLCCYYDPSSRSEDPNHVPTDEEKFDPAHRDAMAETIRSLKCAAVHYKVLAAGRTPVAEAFEYVAGVIRPQDVVLVGMFLGDDPDMIAKDVALFEQIVQPAL</sequence>
<organism evidence="1">
    <name type="scientific">marine sediment metagenome</name>
    <dbReference type="NCBI Taxonomy" id="412755"/>
    <lineage>
        <taxon>unclassified sequences</taxon>
        <taxon>metagenomes</taxon>
        <taxon>ecological metagenomes</taxon>
    </lineage>
</organism>
<protein>
    <submittedName>
        <fullName evidence="1">Uncharacterized protein</fullName>
    </submittedName>
</protein>
<name>A0A0F9GB77_9ZZZZ</name>
<dbReference type="AlphaFoldDB" id="A0A0F9GB77"/>
<gene>
    <name evidence="1" type="ORF">LCGC14_1931760</name>
</gene>
<evidence type="ECO:0000313" key="1">
    <source>
        <dbReference type="EMBL" id="KKL87736.1"/>
    </source>
</evidence>